<comment type="catalytic activity">
    <reaction evidence="1">
        <text>ATP + protein L-histidine = ADP + protein N-phospho-L-histidine.</text>
        <dbReference type="EC" id="2.7.13.3"/>
    </reaction>
</comment>
<dbReference type="AlphaFoldDB" id="A0A0M3QEV4"/>
<evidence type="ECO:0000256" key="3">
    <source>
        <dbReference type="ARBA" id="ARBA00022679"/>
    </source>
</evidence>
<dbReference type="InterPro" id="IPR036890">
    <property type="entry name" value="HATPase_C_sf"/>
</dbReference>
<reference evidence="6 7" key="1">
    <citation type="submission" date="2015-07" db="EMBL/GenBank/DDBJ databases">
        <title>Isolation and Genomic Characterization of a Novel Halophilic Metal-Reducing Deltaproteobacterium from the Deep Subsurface.</title>
        <authorList>
            <person name="Badalamenti J.P."/>
            <person name="Summers Z.M."/>
            <person name="Gralnick J.A."/>
            <person name="Bond D.R."/>
        </authorList>
    </citation>
    <scope>NUCLEOTIDE SEQUENCE [LARGE SCALE GENOMIC DNA]</scope>
    <source>
        <strain evidence="6 7">WTL</strain>
    </source>
</reference>
<dbReference type="SUPFAM" id="SSF55874">
    <property type="entry name" value="ATPase domain of HSP90 chaperone/DNA topoisomerase II/histidine kinase"/>
    <property type="match status" value="1"/>
</dbReference>
<evidence type="ECO:0000313" key="6">
    <source>
        <dbReference type="EMBL" id="ALC15139.1"/>
    </source>
</evidence>
<dbReference type="EMBL" id="CP010802">
    <property type="protein sequence ID" value="ALC15139.1"/>
    <property type="molecule type" value="Genomic_DNA"/>
</dbReference>
<accession>A0A0M3QEV4</accession>
<keyword evidence="3" id="KW-0808">Transferase</keyword>
<sequence>MPEPLPTRFAPAERASGADLRRQAAYFSETSLPRQLLERVPSLLAILNAQRQIVFANRALFEAIGVDGEKALLGLRPGEALGCLRPTEEDGGCGTGEGCSTCGAVLAILAGLTGRDETRECRITRRIPNGFEALDLRIFVSPLHFSGEEFAVFAASDISDEKRRRALEHIFFHDLLNVVGSIRGFAELLTSYDLEDKEEVFFQIHAAAGQVIDEIQAQRTLLAAENRELRPRIEPVAVNLFLEQIVATCRGQESARDRLLVLRPLDAEALLHSDRALLGRILGNMVKNALEATPRGETVTVAVDRQGEAFAFAVHNPGTIPPENRHQIFQRSFSTRGSGRGLGTYSMKLLSGYLGGEISFTSLPGEGTTFRAVYPSLREG</sequence>
<dbReference type="InterPro" id="IPR050351">
    <property type="entry name" value="BphY/WalK/GraS-like"/>
</dbReference>
<organism evidence="6 7">
    <name type="scientific">Desulfuromonas soudanensis</name>
    <dbReference type="NCBI Taxonomy" id="1603606"/>
    <lineage>
        <taxon>Bacteria</taxon>
        <taxon>Pseudomonadati</taxon>
        <taxon>Thermodesulfobacteriota</taxon>
        <taxon>Desulfuromonadia</taxon>
        <taxon>Desulfuromonadales</taxon>
        <taxon>Desulfuromonadaceae</taxon>
        <taxon>Desulfuromonas</taxon>
    </lineage>
</organism>
<dbReference type="GO" id="GO:0007234">
    <property type="term" value="P:osmosensory signaling via phosphorelay pathway"/>
    <property type="evidence" value="ECO:0007669"/>
    <property type="project" value="TreeGrafter"/>
</dbReference>
<protein>
    <recommendedName>
        <fullName evidence="2">histidine kinase</fullName>
        <ecNumber evidence="2">2.7.13.3</ecNumber>
    </recommendedName>
</protein>
<keyword evidence="7" id="KW-1185">Reference proteome</keyword>
<dbReference type="PANTHER" id="PTHR42878">
    <property type="entry name" value="TWO-COMPONENT HISTIDINE KINASE"/>
    <property type="match status" value="1"/>
</dbReference>
<feature type="domain" description="Histidine kinase" evidence="5">
    <location>
        <begin position="170"/>
        <end position="378"/>
    </location>
</feature>
<dbReference type="Pfam" id="PF02518">
    <property type="entry name" value="HATPase_c"/>
    <property type="match status" value="1"/>
</dbReference>
<evidence type="ECO:0000259" key="5">
    <source>
        <dbReference type="PROSITE" id="PS50109"/>
    </source>
</evidence>
<dbReference type="PROSITE" id="PS50109">
    <property type="entry name" value="HIS_KIN"/>
    <property type="match status" value="1"/>
</dbReference>
<gene>
    <name evidence="6" type="ORF">DSOUD_0344</name>
</gene>
<dbReference type="PANTHER" id="PTHR42878:SF14">
    <property type="entry name" value="OSMOLARITY TWO-COMPONENT SYSTEM PROTEIN SSK1"/>
    <property type="match status" value="1"/>
</dbReference>
<proteinExistence type="predicted"/>
<evidence type="ECO:0000256" key="4">
    <source>
        <dbReference type="ARBA" id="ARBA00022777"/>
    </source>
</evidence>
<evidence type="ECO:0000313" key="7">
    <source>
        <dbReference type="Proteomes" id="UP000057158"/>
    </source>
</evidence>
<name>A0A0M3QEV4_9BACT</name>
<dbReference type="STRING" id="1603606.DSOUD_0344"/>
<dbReference type="SMART" id="SM00387">
    <property type="entry name" value="HATPase_c"/>
    <property type="match status" value="1"/>
</dbReference>
<dbReference type="Gene3D" id="3.30.565.10">
    <property type="entry name" value="Histidine kinase-like ATPase, C-terminal domain"/>
    <property type="match status" value="1"/>
</dbReference>
<dbReference type="GO" id="GO:0000156">
    <property type="term" value="F:phosphorelay response regulator activity"/>
    <property type="evidence" value="ECO:0007669"/>
    <property type="project" value="TreeGrafter"/>
</dbReference>
<dbReference type="PATRIC" id="fig|1603606.3.peg.375"/>
<dbReference type="OrthoDB" id="9792686at2"/>
<evidence type="ECO:0000256" key="1">
    <source>
        <dbReference type="ARBA" id="ARBA00000085"/>
    </source>
</evidence>
<dbReference type="RefSeq" id="WP_053549370.1">
    <property type="nucleotide sequence ID" value="NZ_CP010802.1"/>
</dbReference>
<keyword evidence="4 6" id="KW-0418">Kinase</keyword>
<dbReference type="InterPro" id="IPR003594">
    <property type="entry name" value="HATPase_dom"/>
</dbReference>
<dbReference type="KEGG" id="des:DSOUD_0344"/>
<dbReference type="Gene3D" id="3.30.450.20">
    <property type="entry name" value="PAS domain"/>
    <property type="match status" value="1"/>
</dbReference>
<dbReference type="GO" id="GO:0030295">
    <property type="term" value="F:protein kinase activator activity"/>
    <property type="evidence" value="ECO:0007669"/>
    <property type="project" value="TreeGrafter"/>
</dbReference>
<dbReference type="InterPro" id="IPR005467">
    <property type="entry name" value="His_kinase_dom"/>
</dbReference>
<dbReference type="GO" id="GO:0004673">
    <property type="term" value="F:protein histidine kinase activity"/>
    <property type="evidence" value="ECO:0007669"/>
    <property type="project" value="UniProtKB-EC"/>
</dbReference>
<dbReference type="EC" id="2.7.13.3" evidence="2"/>
<evidence type="ECO:0000256" key="2">
    <source>
        <dbReference type="ARBA" id="ARBA00012438"/>
    </source>
</evidence>
<dbReference type="Proteomes" id="UP000057158">
    <property type="component" value="Chromosome"/>
</dbReference>